<dbReference type="GeneTree" id="ENSGT00940000165023"/>
<evidence type="ECO:0000313" key="2">
    <source>
        <dbReference type="Proteomes" id="UP000261360"/>
    </source>
</evidence>
<reference evidence="1" key="1">
    <citation type="submission" date="2025-08" db="UniProtKB">
        <authorList>
            <consortium name="Ensembl"/>
        </authorList>
    </citation>
    <scope>IDENTIFICATION</scope>
</reference>
<evidence type="ECO:0008006" key="3">
    <source>
        <dbReference type="Google" id="ProtNLM"/>
    </source>
</evidence>
<dbReference type="STRING" id="1841481.ENSSLDP00000030790"/>
<protein>
    <recommendedName>
        <fullName evidence="3">Reverse transcriptase domain-containing protein</fullName>
    </recommendedName>
</protein>
<keyword evidence="2" id="KW-1185">Reference proteome</keyword>
<sequence>ALSVRAHPGIKGVRGGETEHKLLLYADDILAVVSDPLSSLPHLMDTIRSEKMISFTNMQHKYNQKSEAMPLSRPCTPFMVEKFNFKSVRKGMKYLGIKLSDEISEMVALNFNPLLQKIKTNLDKWGKLKLTLWGKIDVVKMIVAPQFGYVAMMLPMRIPSSTFRQLDDMIGHFLWAGKRPRIKLRKLCTHMEKGGLGLPDLRLYYLAFEMAKIARYWQTSGNNVAWTEVEKEICSC</sequence>
<dbReference type="PANTHER" id="PTHR31635">
    <property type="entry name" value="REVERSE TRANSCRIPTASE DOMAIN-CONTAINING PROTEIN-RELATED"/>
    <property type="match status" value="1"/>
</dbReference>
<dbReference type="AlphaFoldDB" id="A0A3B4YJP5"/>
<dbReference type="PANTHER" id="PTHR31635:SF196">
    <property type="entry name" value="REVERSE TRANSCRIPTASE DOMAIN-CONTAINING PROTEIN-RELATED"/>
    <property type="match status" value="1"/>
</dbReference>
<dbReference type="Ensembl" id="ENSSLDT00000031679.1">
    <property type="protein sequence ID" value="ENSSLDP00000030790.1"/>
    <property type="gene ID" value="ENSSLDG00000023703.1"/>
</dbReference>
<reference evidence="1" key="2">
    <citation type="submission" date="2025-09" db="UniProtKB">
        <authorList>
            <consortium name="Ensembl"/>
        </authorList>
    </citation>
    <scope>IDENTIFICATION</scope>
</reference>
<accession>A0A3B4YJP5</accession>
<evidence type="ECO:0000313" key="1">
    <source>
        <dbReference type="Ensembl" id="ENSSLDP00000030790.1"/>
    </source>
</evidence>
<dbReference type="Proteomes" id="UP000261360">
    <property type="component" value="Unplaced"/>
</dbReference>
<organism evidence="1 2">
    <name type="scientific">Seriola lalandi dorsalis</name>
    <dbReference type="NCBI Taxonomy" id="1841481"/>
    <lineage>
        <taxon>Eukaryota</taxon>
        <taxon>Metazoa</taxon>
        <taxon>Chordata</taxon>
        <taxon>Craniata</taxon>
        <taxon>Vertebrata</taxon>
        <taxon>Euteleostomi</taxon>
        <taxon>Actinopterygii</taxon>
        <taxon>Neopterygii</taxon>
        <taxon>Teleostei</taxon>
        <taxon>Neoteleostei</taxon>
        <taxon>Acanthomorphata</taxon>
        <taxon>Carangaria</taxon>
        <taxon>Carangiformes</taxon>
        <taxon>Carangidae</taxon>
        <taxon>Seriola</taxon>
    </lineage>
</organism>
<name>A0A3B4YJP5_SERLL</name>
<proteinExistence type="predicted"/>